<keyword evidence="2" id="KW-1185">Reference proteome</keyword>
<protein>
    <submittedName>
        <fullName evidence="1">Uncharacterized protein</fullName>
    </submittedName>
</protein>
<organism evidence="1 2">
    <name type="scientific">Cichorium intybus</name>
    <name type="common">Chicory</name>
    <dbReference type="NCBI Taxonomy" id="13427"/>
    <lineage>
        <taxon>Eukaryota</taxon>
        <taxon>Viridiplantae</taxon>
        <taxon>Streptophyta</taxon>
        <taxon>Embryophyta</taxon>
        <taxon>Tracheophyta</taxon>
        <taxon>Spermatophyta</taxon>
        <taxon>Magnoliopsida</taxon>
        <taxon>eudicotyledons</taxon>
        <taxon>Gunneridae</taxon>
        <taxon>Pentapetalae</taxon>
        <taxon>asterids</taxon>
        <taxon>campanulids</taxon>
        <taxon>Asterales</taxon>
        <taxon>Asteraceae</taxon>
        <taxon>Cichorioideae</taxon>
        <taxon>Cichorieae</taxon>
        <taxon>Cichoriinae</taxon>
        <taxon>Cichorium</taxon>
    </lineage>
</organism>
<evidence type="ECO:0000313" key="2">
    <source>
        <dbReference type="Proteomes" id="UP001055811"/>
    </source>
</evidence>
<dbReference type="EMBL" id="CM042013">
    <property type="protein sequence ID" value="KAI3740955.1"/>
    <property type="molecule type" value="Genomic_DNA"/>
</dbReference>
<reference evidence="1 2" key="2">
    <citation type="journal article" date="2022" name="Mol. Ecol. Resour.">
        <title>The genomes of chicory, endive, great burdock and yacon provide insights into Asteraceae paleo-polyploidization history and plant inulin production.</title>
        <authorList>
            <person name="Fan W."/>
            <person name="Wang S."/>
            <person name="Wang H."/>
            <person name="Wang A."/>
            <person name="Jiang F."/>
            <person name="Liu H."/>
            <person name="Zhao H."/>
            <person name="Xu D."/>
            <person name="Zhang Y."/>
        </authorList>
    </citation>
    <scope>NUCLEOTIDE SEQUENCE [LARGE SCALE GENOMIC DNA]</scope>
    <source>
        <strain evidence="2">cv. Punajuju</strain>
        <tissue evidence="1">Leaves</tissue>
    </source>
</reference>
<comment type="caution">
    <text evidence="1">The sequence shown here is derived from an EMBL/GenBank/DDBJ whole genome shotgun (WGS) entry which is preliminary data.</text>
</comment>
<proteinExistence type="predicted"/>
<sequence>MYDDNNEGQGRSSPEHQLGVILQVLESKITPSFSSIPNLCCTATLFLSPSRSLKFSLTSSETKRDLGFKQSLPAVQSVNQLD</sequence>
<reference evidence="2" key="1">
    <citation type="journal article" date="2022" name="Mol. Ecol. Resour.">
        <title>The genomes of chicory, endive, great burdock and yacon provide insights into Asteraceae palaeo-polyploidization history and plant inulin production.</title>
        <authorList>
            <person name="Fan W."/>
            <person name="Wang S."/>
            <person name="Wang H."/>
            <person name="Wang A."/>
            <person name="Jiang F."/>
            <person name="Liu H."/>
            <person name="Zhao H."/>
            <person name="Xu D."/>
            <person name="Zhang Y."/>
        </authorList>
    </citation>
    <scope>NUCLEOTIDE SEQUENCE [LARGE SCALE GENOMIC DNA]</scope>
    <source>
        <strain evidence="2">cv. Punajuju</strain>
    </source>
</reference>
<name>A0ACB9D351_CICIN</name>
<gene>
    <name evidence="1" type="ORF">L2E82_31430</name>
</gene>
<dbReference type="Proteomes" id="UP001055811">
    <property type="component" value="Linkage Group LG05"/>
</dbReference>
<accession>A0ACB9D351</accession>
<evidence type="ECO:0000313" key="1">
    <source>
        <dbReference type="EMBL" id="KAI3740955.1"/>
    </source>
</evidence>